<gene>
    <name evidence="2" type="ORF">RDV84_25475</name>
</gene>
<feature type="chain" id="PRO_5045348080" evidence="1">
    <location>
        <begin position="39"/>
        <end position="175"/>
    </location>
</feature>
<name>A0ABY9P868_9GAMM</name>
<dbReference type="Proteomes" id="UP001229313">
    <property type="component" value="Chromosome"/>
</dbReference>
<evidence type="ECO:0000256" key="1">
    <source>
        <dbReference type="SAM" id="SignalP"/>
    </source>
</evidence>
<evidence type="ECO:0000313" key="2">
    <source>
        <dbReference type="EMBL" id="WMT03263.1"/>
    </source>
</evidence>
<keyword evidence="3" id="KW-1185">Reference proteome</keyword>
<reference evidence="2 3" key="1">
    <citation type="submission" date="2023-08" db="EMBL/GenBank/DDBJ databases">
        <title>The whole genome sequence of Lysobacter yananisis.</title>
        <authorList>
            <person name="Sun H."/>
        </authorList>
    </citation>
    <scope>NUCLEOTIDE SEQUENCE [LARGE SCALE GENOMIC DNA]</scope>
    <source>
        <strain evidence="2 3">SNNU513</strain>
    </source>
</reference>
<accession>A0ABY9P868</accession>
<dbReference type="EMBL" id="CP133568">
    <property type="protein sequence ID" value="WMT03263.1"/>
    <property type="molecule type" value="Genomic_DNA"/>
</dbReference>
<proteinExistence type="predicted"/>
<protein>
    <submittedName>
        <fullName evidence="2">Uncharacterized protein</fullName>
    </submittedName>
</protein>
<dbReference type="RefSeq" id="WP_309152048.1">
    <property type="nucleotide sequence ID" value="NZ_CP133568.1"/>
</dbReference>
<evidence type="ECO:0000313" key="3">
    <source>
        <dbReference type="Proteomes" id="UP001229313"/>
    </source>
</evidence>
<feature type="signal peptide" evidence="1">
    <location>
        <begin position="1"/>
        <end position="38"/>
    </location>
</feature>
<keyword evidence="1" id="KW-0732">Signal</keyword>
<sequence length="175" mass="19071">MFGTSLSLRAPARAGAFVAALRAVALMAVLSFCAAARADPVETERLMEQVRSERSVLESNLQDAYAHMDSGRTEEAVASFALARANATAIGLYLGEVLVEIRKSREHGQYTDARALERARLRCERVEETAGFIDASLAQMILQPSAFGRALIDAQRVQFDRQLAQLEAELALSQA</sequence>
<organism evidence="2 3">
    <name type="scientific">Lysobacter yananisis</name>
    <dbReference type="NCBI Taxonomy" id="1003114"/>
    <lineage>
        <taxon>Bacteria</taxon>
        <taxon>Pseudomonadati</taxon>
        <taxon>Pseudomonadota</taxon>
        <taxon>Gammaproteobacteria</taxon>
        <taxon>Lysobacterales</taxon>
        <taxon>Lysobacteraceae</taxon>
        <taxon>Lysobacter</taxon>
    </lineage>
</organism>